<organism evidence="1 2">
    <name type="scientific">Salipiger mangrovisoli</name>
    <dbReference type="NCBI Taxonomy" id="2865933"/>
    <lineage>
        <taxon>Bacteria</taxon>
        <taxon>Pseudomonadati</taxon>
        <taxon>Pseudomonadota</taxon>
        <taxon>Alphaproteobacteria</taxon>
        <taxon>Rhodobacterales</taxon>
        <taxon>Roseobacteraceae</taxon>
        <taxon>Salipiger</taxon>
    </lineage>
</organism>
<accession>A0ABR9X983</accession>
<dbReference type="EMBL" id="JADFFK010000026">
    <property type="protein sequence ID" value="MBE9640123.1"/>
    <property type="molecule type" value="Genomic_DNA"/>
</dbReference>
<evidence type="ECO:0000313" key="2">
    <source>
        <dbReference type="Proteomes" id="UP000607796"/>
    </source>
</evidence>
<dbReference type="RefSeq" id="WP_194137396.1">
    <property type="nucleotide sequence ID" value="NZ_JADFFK010000026.1"/>
</dbReference>
<keyword evidence="2" id="KW-1185">Reference proteome</keyword>
<comment type="caution">
    <text evidence="1">The sequence shown here is derived from an EMBL/GenBank/DDBJ whole genome shotgun (WGS) entry which is preliminary data.</text>
</comment>
<sequence length="156" mass="16916">MTVGQLEACTVFGLPAPRRDHRMPRRLEGASTTQCFAPLAHRHLAWVATDRVLAMRVFSNTSQGDVPGYCGLRADLGLSLGRKDVLDGSAEAAAFGRAGPLRPMYLAARKLRHGPPRWMPAALNGRVIASSSLPTNASMSDRLPRPRAEVFRKAGQ</sequence>
<proteinExistence type="predicted"/>
<name>A0ABR9X983_9RHOB</name>
<evidence type="ECO:0000313" key="1">
    <source>
        <dbReference type="EMBL" id="MBE9640123.1"/>
    </source>
</evidence>
<reference evidence="1 2" key="1">
    <citation type="journal article" date="2021" name="Int. J. Syst. Evol. Microbiol.">
        <title>Salipiger mangrovisoli sp. nov., isolated from mangrove soil and the proposal for the reclassification of Paraphaeobacter pallidus as Salipiger pallidus comb. nov.</title>
        <authorList>
            <person name="Du J."/>
            <person name="Liu Y."/>
            <person name="Pei T."/>
            <person name="Deng M.R."/>
            <person name="Zhu H."/>
        </authorList>
    </citation>
    <scope>NUCLEOTIDE SEQUENCE [LARGE SCALE GENOMIC DNA]</scope>
    <source>
        <strain evidence="1 2">6D45A</strain>
    </source>
</reference>
<dbReference type="Proteomes" id="UP000607796">
    <property type="component" value="Unassembled WGS sequence"/>
</dbReference>
<gene>
    <name evidence="1" type="ORF">IQ782_25055</name>
</gene>
<protein>
    <submittedName>
        <fullName evidence="1">Uncharacterized protein</fullName>
    </submittedName>
</protein>